<comment type="caution">
    <text evidence="1">The sequence shown here is derived from an EMBL/GenBank/DDBJ whole genome shotgun (WGS) entry which is preliminary data.</text>
</comment>
<dbReference type="OrthoDB" id="1932595at2759"/>
<accession>A0A5A7TDS5</accession>
<gene>
    <name evidence="1" type="ORF">E6C27_scaffold128G00230</name>
</gene>
<evidence type="ECO:0000313" key="2">
    <source>
        <dbReference type="Proteomes" id="UP000321393"/>
    </source>
</evidence>
<sequence>MFSDVGECREENVNLRENIGVRDTMDDEMVEMIDDLHGPIFEECRRESNEQDESDKISGMFPEIEEELYMGCLKFTSFNFLMKLMHIKIMHHLTNVCIVESLDIEDMRWHKDKRCETEGILRHPVDAEGWNILMNNILVLLQTLEMSD</sequence>
<dbReference type="EMBL" id="SSTE01016683">
    <property type="protein sequence ID" value="KAA0041118.1"/>
    <property type="molecule type" value="Genomic_DNA"/>
</dbReference>
<reference evidence="1 2" key="1">
    <citation type="submission" date="2019-08" db="EMBL/GenBank/DDBJ databases">
        <title>Draft genome sequences of two oriental melons (Cucumis melo L. var makuwa).</title>
        <authorList>
            <person name="Kwon S.-Y."/>
        </authorList>
    </citation>
    <scope>NUCLEOTIDE SEQUENCE [LARGE SCALE GENOMIC DNA]</scope>
    <source>
        <strain evidence="2">cv. SW 3</strain>
        <tissue evidence="1">Leaf</tissue>
    </source>
</reference>
<evidence type="ECO:0000313" key="1">
    <source>
        <dbReference type="EMBL" id="KAA0041118.1"/>
    </source>
</evidence>
<dbReference type="AlphaFoldDB" id="A0A5A7TDS5"/>
<protein>
    <submittedName>
        <fullName evidence="1">Transposon, En/Spm-like protein</fullName>
    </submittedName>
</protein>
<organism evidence="1 2">
    <name type="scientific">Cucumis melo var. makuwa</name>
    <name type="common">Oriental melon</name>
    <dbReference type="NCBI Taxonomy" id="1194695"/>
    <lineage>
        <taxon>Eukaryota</taxon>
        <taxon>Viridiplantae</taxon>
        <taxon>Streptophyta</taxon>
        <taxon>Embryophyta</taxon>
        <taxon>Tracheophyta</taxon>
        <taxon>Spermatophyta</taxon>
        <taxon>Magnoliopsida</taxon>
        <taxon>eudicotyledons</taxon>
        <taxon>Gunneridae</taxon>
        <taxon>Pentapetalae</taxon>
        <taxon>rosids</taxon>
        <taxon>fabids</taxon>
        <taxon>Cucurbitales</taxon>
        <taxon>Cucurbitaceae</taxon>
        <taxon>Benincaseae</taxon>
        <taxon>Cucumis</taxon>
    </lineage>
</organism>
<proteinExistence type="predicted"/>
<dbReference type="Proteomes" id="UP000321393">
    <property type="component" value="Unassembled WGS sequence"/>
</dbReference>
<name>A0A5A7TDS5_CUCMM</name>